<dbReference type="SUPFAM" id="SSF52540">
    <property type="entry name" value="P-loop containing nucleoside triphosphate hydrolases"/>
    <property type="match status" value="1"/>
</dbReference>
<dbReference type="InterPro" id="IPR027417">
    <property type="entry name" value="P-loop_NTPase"/>
</dbReference>
<reference evidence="2 3" key="1">
    <citation type="journal article" date="2007" name="Int. J. Syst. Evol. Microbiol.">
        <title>Paenibacillus ginsengarvi sp. nov., isolated from soil from ginseng cultivation.</title>
        <authorList>
            <person name="Yoon M.H."/>
            <person name="Ten L.N."/>
            <person name="Im W.T."/>
        </authorList>
    </citation>
    <scope>NUCLEOTIDE SEQUENCE [LARGE SCALE GENOMIC DNA]</scope>
    <source>
        <strain evidence="2 3">KCTC 13059</strain>
    </source>
</reference>
<dbReference type="InterPro" id="IPR048422">
    <property type="entry name" value="NOA1/YqeH-like_C"/>
</dbReference>
<dbReference type="Proteomes" id="UP000282311">
    <property type="component" value="Unassembled WGS sequence"/>
</dbReference>
<feature type="domain" description="CP-type G" evidence="1">
    <location>
        <begin position="58"/>
        <end position="225"/>
    </location>
</feature>
<gene>
    <name evidence="2" type="primary">yqeH</name>
    <name evidence="2" type="ORF">D7M11_22065</name>
</gene>
<comment type="caution">
    <text evidence="2">The sequence shown here is derived from an EMBL/GenBank/DDBJ whole genome shotgun (WGS) entry which is preliminary data.</text>
</comment>
<dbReference type="InterPro" id="IPR030378">
    <property type="entry name" value="G_CP_dom"/>
</dbReference>
<sequence>MTNETATKCAGCGVAIQTESPEKLGYTPPAALTKETVLCQRCFRIKNYNEISSVTPNQDDFLKILGGIGEKRALVVHIVDLFDFEGSLIAGLHRFIGQNPVILVVNKIDLLPKAINVNRILNWVQKQAKENGIRTSEVVLCSAKKNIGFDRVIEAISSYRGDRDVYVVGATNVGKSTLINRIIREYSDLEAELTTSPFPGTTLDLVQIPLDDGRYMIDTPGIVYSHRLTEIIDKQDLKTVLPDKPIKPSVFQLNEKQTLFFGAFARFDFVQGQRQSFTCYVSNAVPIHRTKLDNADDLYAAHKGEMLSPPTADRIGDLPPLVKHAYRIPKGSSSEVLISGLGWIAVNSDAGAQIVIHAPKGVKVAVRSSLI</sequence>
<keyword evidence="3" id="KW-1185">Reference proteome</keyword>
<dbReference type="CDD" id="cd01855">
    <property type="entry name" value="YqeH"/>
    <property type="match status" value="1"/>
</dbReference>
<name>A0A3B0C5N3_9BACL</name>
<dbReference type="AlphaFoldDB" id="A0A3B0C5N3"/>
<organism evidence="2 3">
    <name type="scientific">Paenibacillus ginsengarvi</name>
    <dbReference type="NCBI Taxonomy" id="400777"/>
    <lineage>
        <taxon>Bacteria</taxon>
        <taxon>Bacillati</taxon>
        <taxon>Bacillota</taxon>
        <taxon>Bacilli</taxon>
        <taxon>Bacillales</taxon>
        <taxon>Paenibacillaceae</taxon>
        <taxon>Paenibacillus</taxon>
    </lineage>
</organism>
<dbReference type="InterPro" id="IPR006073">
    <property type="entry name" value="GTP-bd"/>
</dbReference>
<dbReference type="Pfam" id="PF21516">
    <property type="entry name" value="YqeH-like_C"/>
    <property type="match status" value="1"/>
</dbReference>
<dbReference type="Gene3D" id="3.40.50.300">
    <property type="entry name" value="P-loop containing nucleotide triphosphate hydrolases"/>
    <property type="match status" value="1"/>
</dbReference>
<dbReference type="RefSeq" id="WP_120749426.1">
    <property type="nucleotide sequence ID" value="NZ_RBAH01000017.1"/>
</dbReference>
<dbReference type="Pfam" id="PF01926">
    <property type="entry name" value="MMR_HSR1"/>
    <property type="match status" value="1"/>
</dbReference>
<evidence type="ECO:0000313" key="2">
    <source>
        <dbReference type="EMBL" id="RKN79057.1"/>
    </source>
</evidence>
<accession>A0A3B0C5N3</accession>
<proteinExistence type="predicted"/>
<dbReference type="PANTHER" id="PTHR46434:SF1">
    <property type="entry name" value="GENETIC INTERACTOR OF PROHIBITINS 3, MITOCHONDRIAL"/>
    <property type="match status" value="1"/>
</dbReference>
<evidence type="ECO:0000313" key="3">
    <source>
        <dbReference type="Proteomes" id="UP000282311"/>
    </source>
</evidence>
<dbReference type="GO" id="GO:0005525">
    <property type="term" value="F:GTP binding"/>
    <property type="evidence" value="ECO:0007669"/>
    <property type="project" value="InterPro"/>
</dbReference>
<protein>
    <submittedName>
        <fullName evidence="2">Ribosome biogenesis GTPase YqeH</fullName>
    </submittedName>
</protein>
<evidence type="ECO:0000259" key="1">
    <source>
        <dbReference type="PROSITE" id="PS51721"/>
    </source>
</evidence>
<dbReference type="PROSITE" id="PS51721">
    <property type="entry name" value="G_CP"/>
    <property type="match status" value="1"/>
</dbReference>
<dbReference type="NCBIfam" id="TIGR03597">
    <property type="entry name" value="GTPase_YqeH"/>
    <property type="match status" value="1"/>
</dbReference>
<dbReference type="InterPro" id="IPR019988">
    <property type="entry name" value="GTP-bd_ribosome_bgen_YqeH"/>
</dbReference>
<dbReference type="EMBL" id="RBAH01000017">
    <property type="protein sequence ID" value="RKN79057.1"/>
    <property type="molecule type" value="Genomic_DNA"/>
</dbReference>
<dbReference type="InterPro" id="IPR050896">
    <property type="entry name" value="Mito_lipid_metab_GTPase"/>
</dbReference>
<dbReference type="PANTHER" id="PTHR46434">
    <property type="entry name" value="GENETIC INTERACTOR OF PROHIBITINS 3, MITOCHONDRIAL"/>
    <property type="match status" value="1"/>
</dbReference>
<dbReference type="OrthoDB" id="9773841at2"/>